<dbReference type="Proteomes" id="UP001500074">
    <property type="component" value="Unassembled WGS sequence"/>
</dbReference>
<proteinExistence type="predicted"/>
<evidence type="ECO:0008006" key="3">
    <source>
        <dbReference type="Google" id="ProtNLM"/>
    </source>
</evidence>
<dbReference type="EMBL" id="BAABKI010000002">
    <property type="protein sequence ID" value="GAA5169775.1"/>
    <property type="molecule type" value="Genomic_DNA"/>
</dbReference>
<protein>
    <recommendedName>
        <fullName evidence="3">Colicin D immunity protein domain-containing protein</fullName>
    </recommendedName>
</protein>
<evidence type="ECO:0000313" key="2">
    <source>
        <dbReference type="Proteomes" id="UP001500074"/>
    </source>
</evidence>
<keyword evidence="2" id="KW-1185">Reference proteome</keyword>
<reference evidence="2" key="1">
    <citation type="journal article" date="2019" name="Int. J. Syst. Evol. Microbiol.">
        <title>The Global Catalogue of Microorganisms (GCM) 10K type strain sequencing project: providing services to taxonomists for standard genome sequencing and annotation.</title>
        <authorList>
            <consortium name="The Broad Institute Genomics Platform"/>
            <consortium name="The Broad Institute Genome Sequencing Center for Infectious Disease"/>
            <person name="Wu L."/>
            <person name="Ma J."/>
        </authorList>
    </citation>
    <scope>NUCLEOTIDE SEQUENCE [LARGE SCALE GENOMIC DNA]</scope>
    <source>
        <strain evidence="2">JCM 18472</strain>
    </source>
</reference>
<accession>A0ABP9R009</accession>
<evidence type="ECO:0000313" key="1">
    <source>
        <dbReference type="EMBL" id="GAA5169775.1"/>
    </source>
</evidence>
<name>A0ABP9R009_9GAMM</name>
<gene>
    <name evidence="1" type="ORF">GCM10023342_02220</name>
</gene>
<comment type="caution">
    <text evidence="1">The sequence shown here is derived from an EMBL/GenBank/DDBJ whole genome shotgun (WGS) entry which is preliminary data.</text>
</comment>
<organism evidence="1 2">
    <name type="scientific">Modicisalibacter zincidurans</name>
    <dbReference type="NCBI Taxonomy" id="1178777"/>
    <lineage>
        <taxon>Bacteria</taxon>
        <taxon>Pseudomonadati</taxon>
        <taxon>Pseudomonadota</taxon>
        <taxon>Gammaproteobacteria</taxon>
        <taxon>Oceanospirillales</taxon>
        <taxon>Halomonadaceae</taxon>
        <taxon>Modicisalibacter</taxon>
    </lineage>
</organism>
<sequence length="99" mass="10689">MTDSPDAQGPDAAPIPPETREALLATLAGYEHLLFESMGQADYDALRALYADWVERLGDSPEAIAICDALDDFIDANVEEGDAERAYFDLVNAVQQGGK</sequence>
<dbReference type="RefSeq" id="WP_031384203.1">
    <property type="nucleotide sequence ID" value="NZ_BAABKI010000002.1"/>
</dbReference>